<keyword evidence="2" id="KW-0472">Membrane</keyword>
<evidence type="ECO:0000313" key="4">
    <source>
        <dbReference type="Proteomes" id="UP000030640"/>
    </source>
</evidence>
<sequence>MTGSSMWNLGLWDRRGNTQYDIQRSTEPCGGGRKSGAYCFRGIDLKGISSKAHLGTWVSSNVENISSSWTHEDESSTASELNLRGSSDEGKGSTWKDLMGCVIRELERITIRCTKGDELRRCRGWDKETWRAILSEVTEAQSWDQHSYGRKVLRAIYCVIVGFQYRLVQGPLGQLENYKATCGRVADMLSVTQDTWQTYLKDTGESFMNKSKSCYSGSRKEGCEELSLGLILNIGESLMNCLGREQSYEISGWIHPGGGKKEGSENYLFNGAGTLTKTHRVDQARITVTTENMGKYLSGKEATVKTVRDELTVEVKEVRSTRDTARTLQRGAWRQDPVGSEGAQEGKEGLEPEKERHRSVELQGKPQDPSPEARVIETREHTAEESIAHHSGATEESAEGQGTTAKESVGEPGVSQQDWRNVSGDSKDPDGPEGGGESGKPRMLGDAAQTGVDRAYNANKTELEPAGGTTAVGGIIGGVLVFIFATLGAYGFWRVFGRKREDRRGNSAPRRVGYNKTQE</sequence>
<dbReference type="GeneID" id="20040369"/>
<feature type="compositionally biased region" description="Basic and acidic residues" evidence="1">
    <location>
        <begin position="344"/>
        <end position="360"/>
    </location>
</feature>
<evidence type="ECO:0000313" key="3">
    <source>
        <dbReference type="EMBL" id="EUD64533.1"/>
    </source>
</evidence>
<dbReference type="RefSeq" id="XP_008818890.1">
    <property type="nucleotide sequence ID" value="XM_008820668.1"/>
</dbReference>
<keyword evidence="2" id="KW-1133">Transmembrane helix</keyword>
<keyword evidence="2" id="KW-0812">Transmembrane</keyword>
<keyword evidence="4" id="KW-1185">Reference proteome</keyword>
<feature type="region of interest" description="Disordered" evidence="1">
    <location>
        <begin position="69"/>
        <end position="92"/>
    </location>
</feature>
<proteinExistence type="predicted"/>
<accession>W6ZYZ8</accession>
<protein>
    <submittedName>
        <fullName evidence="3">Uncharacterized protein</fullName>
    </submittedName>
</protein>
<feature type="transmembrane region" description="Helical" evidence="2">
    <location>
        <begin position="471"/>
        <end position="493"/>
    </location>
</feature>
<evidence type="ECO:0000256" key="1">
    <source>
        <dbReference type="SAM" id="MobiDB-lite"/>
    </source>
</evidence>
<feature type="region of interest" description="Disordered" evidence="1">
    <location>
        <begin position="500"/>
        <end position="519"/>
    </location>
</feature>
<dbReference type="EMBL" id="KI965496">
    <property type="protein sequence ID" value="EUD64533.1"/>
    <property type="molecule type" value="Genomic_DNA"/>
</dbReference>
<reference evidence="3 4" key="1">
    <citation type="submission" date="2013-02" db="EMBL/GenBank/DDBJ databases">
        <title>The Genome Sequence of Plasmodium inui San Antonio 1.</title>
        <authorList>
            <consortium name="The Broad Institute Genome Sequencing Platform"/>
            <consortium name="The Broad Institute Genome Sequencing Center for Infectious Disease"/>
            <person name="Neafsey D."/>
            <person name="Cheeseman I."/>
            <person name="Volkman S."/>
            <person name="Adams J."/>
            <person name="Walker B."/>
            <person name="Young S.K."/>
            <person name="Zeng Q."/>
            <person name="Gargeya S."/>
            <person name="Fitzgerald M."/>
            <person name="Haas B."/>
            <person name="Abouelleil A."/>
            <person name="Alvarado L."/>
            <person name="Arachchi H.M."/>
            <person name="Berlin A.M."/>
            <person name="Chapman S.B."/>
            <person name="Dewar J."/>
            <person name="Goldberg J."/>
            <person name="Griggs A."/>
            <person name="Gujja S."/>
            <person name="Hansen M."/>
            <person name="Howarth C."/>
            <person name="Imamovic A."/>
            <person name="Larimer J."/>
            <person name="McCowan C."/>
            <person name="Murphy C."/>
            <person name="Neiman D."/>
            <person name="Pearson M."/>
            <person name="Priest M."/>
            <person name="Roberts A."/>
            <person name="Saif S."/>
            <person name="Shea T."/>
            <person name="Sisk P."/>
            <person name="Sykes S."/>
            <person name="Wortman J."/>
            <person name="Nusbaum C."/>
            <person name="Birren B."/>
        </authorList>
    </citation>
    <scope>NUCLEOTIDE SEQUENCE [LARGE SCALE GENOMIC DNA]</scope>
    <source>
        <strain evidence="3 4">San Antonio 1</strain>
    </source>
</reference>
<evidence type="ECO:0000256" key="2">
    <source>
        <dbReference type="SAM" id="Phobius"/>
    </source>
</evidence>
<dbReference type="AlphaFoldDB" id="W6ZYZ8"/>
<dbReference type="Proteomes" id="UP000030640">
    <property type="component" value="Unassembled WGS sequence"/>
</dbReference>
<gene>
    <name evidence="3" type="ORF">C922_05095</name>
</gene>
<name>W6ZYZ8_9APIC</name>
<organism evidence="3 4">
    <name type="scientific">Plasmodium inui San Antonio 1</name>
    <dbReference type="NCBI Taxonomy" id="1237626"/>
    <lineage>
        <taxon>Eukaryota</taxon>
        <taxon>Sar</taxon>
        <taxon>Alveolata</taxon>
        <taxon>Apicomplexa</taxon>
        <taxon>Aconoidasida</taxon>
        <taxon>Haemosporida</taxon>
        <taxon>Plasmodiidae</taxon>
        <taxon>Plasmodium</taxon>
        <taxon>Plasmodium (Plasmodium)</taxon>
    </lineage>
</organism>
<feature type="compositionally biased region" description="Basic and acidic residues" evidence="1">
    <location>
        <begin position="374"/>
        <end position="388"/>
    </location>
</feature>
<dbReference type="VEuPathDB" id="PlasmoDB:C922_05095"/>
<feature type="region of interest" description="Disordered" evidence="1">
    <location>
        <begin position="317"/>
        <end position="445"/>
    </location>
</feature>